<dbReference type="FunFam" id="1.10.10.820:FF:000001">
    <property type="entry name" value="Myosin heavy chain"/>
    <property type="match status" value="1"/>
</dbReference>
<dbReference type="GO" id="GO:0030029">
    <property type="term" value="P:actin filament-based process"/>
    <property type="evidence" value="ECO:0007669"/>
    <property type="project" value="UniProtKB-ARBA"/>
</dbReference>
<dbReference type="InterPro" id="IPR027417">
    <property type="entry name" value="P-loop_NTPase"/>
</dbReference>
<dbReference type="FunFam" id="1.20.5.340:FF:000009">
    <property type="entry name" value="myosin-11 isoform X2"/>
    <property type="match status" value="1"/>
</dbReference>
<keyword evidence="7" id="KW-0112">Calmodulin-binding</keyword>
<dbReference type="InterPro" id="IPR004009">
    <property type="entry name" value="SH3_Myosin"/>
</dbReference>
<dbReference type="SUPFAM" id="SSF52540">
    <property type="entry name" value="P-loop containing nucleoside triphosphate hydrolases"/>
    <property type="match status" value="1"/>
</dbReference>
<keyword evidence="10 20" id="KW-0518">Myosin</keyword>
<dbReference type="Pfam" id="PF02736">
    <property type="entry name" value="Myosin_N"/>
    <property type="match status" value="1"/>
</dbReference>
<dbReference type="SUPFAM" id="SSF90257">
    <property type="entry name" value="Myosin rod fragments"/>
    <property type="match status" value="4"/>
</dbReference>
<dbReference type="Gene3D" id="1.20.58.530">
    <property type="match status" value="1"/>
</dbReference>
<dbReference type="GO" id="GO:0000146">
    <property type="term" value="F:microfilament motor activity"/>
    <property type="evidence" value="ECO:0007669"/>
    <property type="project" value="TreeGrafter"/>
</dbReference>
<dbReference type="Gene3D" id="1.20.5.4820">
    <property type="match status" value="1"/>
</dbReference>
<dbReference type="InParanoid" id="A0A3Q1EPK1"/>
<dbReference type="SMART" id="SM00015">
    <property type="entry name" value="IQ"/>
    <property type="match status" value="1"/>
</dbReference>
<keyword evidence="13" id="KW-0206">Cytoskeleton</keyword>
<dbReference type="FunFam" id="3.30.70.1590:FF:000001">
    <property type="entry name" value="Myosin heavy chain"/>
    <property type="match status" value="1"/>
</dbReference>
<evidence type="ECO:0000259" key="22">
    <source>
        <dbReference type="PROSITE" id="PS51456"/>
    </source>
</evidence>
<reference evidence="24" key="1">
    <citation type="submission" date="2025-08" db="UniProtKB">
        <authorList>
            <consortium name="Ensembl"/>
        </authorList>
    </citation>
    <scope>IDENTIFICATION</scope>
</reference>
<evidence type="ECO:0000256" key="6">
    <source>
        <dbReference type="ARBA" id="ARBA00022840"/>
    </source>
</evidence>
<feature type="compositionally biased region" description="Basic and acidic residues" evidence="21">
    <location>
        <begin position="1401"/>
        <end position="1417"/>
    </location>
</feature>
<dbReference type="FunFam" id="3.40.850.10:FF:000175">
    <property type="entry name" value="Myosin heavy chain 9"/>
    <property type="match status" value="1"/>
</dbReference>
<dbReference type="Proteomes" id="UP000257200">
    <property type="component" value="Unplaced"/>
</dbReference>
<dbReference type="Gene3D" id="2.30.30.360">
    <property type="entry name" value="Myosin S1 fragment, N-terminal"/>
    <property type="match status" value="1"/>
</dbReference>
<evidence type="ECO:0000256" key="14">
    <source>
        <dbReference type="ARBA" id="ARBA00023329"/>
    </source>
</evidence>
<evidence type="ECO:0000256" key="19">
    <source>
        <dbReference type="ARBA" id="ARBA00043098"/>
    </source>
</evidence>
<dbReference type="STRING" id="80966.ENSAPOP00000005863"/>
<proteinExistence type="inferred from homology"/>
<dbReference type="GO" id="GO:0008360">
    <property type="term" value="P:regulation of cell shape"/>
    <property type="evidence" value="ECO:0007669"/>
    <property type="project" value="UniProtKB-KW"/>
</dbReference>
<dbReference type="Pfam" id="PF01576">
    <property type="entry name" value="Myosin_tail_1"/>
    <property type="match status" value="1"/>
</dbReference>
<evidence type="ECO:0000256" key="5">
    <source>
        <dbReference type="ARBA" id="ARBA00022741"/>
    </source>
</evidence>
<dbReference type="PANTHER" id="PTHR45615:SF16">
    <property type="entry name" value="MYOSIN-9"/>
    <property type="match status" value="1"/>
</dbReference>
<feature type="compositionally biased region" description="Low complexity" evidence="21">
    <location>
        <begin position="1750"/>
        <end position="1764"/>
    </location>
</feature>
<evidence type="ECO:0000256" key="2">
    <source>
        <dbReference type="ARBA" id="ARBA00004544"/>
    </source>
</evidence>
<dbReference type="Gene3D" id="1.20.120.720">
    <property type="entry name" value="Myosin VI head, motor domain, U50 subdomain"/>
    <property type="match status" value="1"/>
</dbReference>
<dbReference type="GO" id="GO:0016460">
    <property type="term" value="C:myosin II complex"/>
    <property type="evidence" value="ECO:0007669"/>
    <property type="project" value="TreeGrafter"/>
</dbReference>
<feature type="domain" description="Myosin motor" evidence="22">
    <location>
        <begin position="79"/>
        <end position="773"/>
    </location>
</feature>
<evidence type="ECO:0000256" key="18">
    <source>
        <dbReference type="ARBA" id="ARBA00042289"/>
    </source>
</evidence>
<dbReference type="GO" id="GO:0060473">
    <property type="term" value="C:cortical granule"/>
    <property type="evidence" value="ECO:0007669"/>
    <property type="project" value="UniProtKB-SubCell"/>
</dbReference>
<dbReference type="FunFam" id="1.20.5.4820:FF:000002">
    <property type="entry name" value="Myosin heavy chain 10"/>
    <property type="match status" value="1"/>
</dbReference>
<evidence type="ECO:0000256" key="12">
    <source>
        <dbReference type="ARBA" id="ARBA00023203"/>
    </source>
</evidence>
<dbReference type="GO" id="GO:0005524">
    <property type="term" value="F:ATP binding"/>
    <property type="evidence" value="ECO:0007669"/>
    <property type="project" value="UniProtKB-UniRule"/>
</dbReference>
<dbReference type="CDD" id="cd14932">
    <property type="entry name" value="MYSc_Myh18"/>
    <property type="match status" value="1"/>
</dbReference>
<keyword evidence="11 20" id="KW-0505">Motor protein</keyword>
<dbReference type="FunFam" id="1.20.5.340:FF:000007">
    <property type="entry name" value="Myosin heavy chain, non-muscle"/>
    <property type="match status" value="1"/>
</dbReference>
<evidence type="ECO:0000256" key="13">
    <source>
        <dbReference type="ARBA" id="ARBA00023212"/>
    </source>
</evidence>
<evidence type="ECO:0000313" key="24">
    <source>
        <dbReference type="Ensembl" id="ENSAPOP00000005863.1"/>
    </source>
</evidence>
<keyword evidence="25" id="KW-1185">Reference proteome</keyword>
<dbReference type="GO" id="GO:0007010">
    <property type="term" value="P:cytoskeleton organization"/>
    <property type="evidence" value="ECO:0007669"/>
    <property type="project" value="UniProtKB-ARBA"/>
</dbReference>
<evidence type="ECO:0000256" key="15">
    <source>
        <dbReference type="ARBA" id="ARBA00037865"/>
    </source>
</evidence>
<dbReference type="Gene3D" id="1.20.5.340">
    <property type="match status" value="4"/>
</dbReference>
<dbReference type="PROSITE" id="PS51844">
    <property type="entry name" value="SH3_LIKE"/>
    <property type="match status" value="1"/>
</dbReference>
<keyword evidence="14" id="KW-0968">Cytoplasmic vesicle</keyword>
<feature type="compositionally biased region" description="Basic and acidic residues" evidence="21">
    <location>
        <begin position="1589"/>
        <end position="1601"/>
    </location>
</feature>
<evidence type="ECO:0000256" key="21">
    <source>
        <dbReference type="SAM" id="MobiDB-lite"/>
    </source>
</evidence>
<dbReference type="FunFam" id="1.20.58.530:FF:000003">
    <property type="entry name" value="Myosin heavy chain 10"/>
    <property type="match status" value="1"/>
</dbReference>
<dbReference type="GO" id="GO:0032982">
    <property type="term" value="C:myosin filament"/>
    <property type="evidence" value="ECO:0007669"/>
    <property type="project" value="TreeGrafter"/>
</dbReference>
<dbReference type="Ensembl" id="ENSAPOT00000007643.1">
    <property type="protein sequence ID" value="ENSAPOP00000005863.1"/>
    <property type="gene ID" value="ENSAPOG00000007717.1"/>
</dbReference>
<feature type="region of interest" description="Disordered" evidence="21">
    <location>
        <begin position="1401"/>
        <end position="1421"/>
    </location>
</feature>
<evidence type="ECO:0000256" key="11">
    <source>
        <dbReference type="ARBA" id="ARBA00023175"/>
    </source>
</evidence>
<dbReference type="GO" id="GO:0005516">
    <property type="term" value="F:calmodulin binding"/>
    <property type="evidence" value="ECO:0007669"/>
    <property type="project" value="UniProtKB-KW"/>
</dbReference>
<reference evidence="24" key="2">
    <citation type="submission" date="2025-09" db="UniProtKB">
        <authorList>
            <consortium name="Ensembl"/>
        </authorList>
    </citation>
    <scope>IDENTIFICATION</scope>
</reference>
<dbReference type="InterPro" id="IPR000048">
    <property type="entry name" value="IQ_motif_EF-hand-BS"/>
</dbReference>
<evidence type="ECO:0000256" key="17">
    <source>
        <dbReference type="ARBA" id="ARBA00041440"/>
    </source>
</evidence>
<evidence type="ECO:0000256" key="20">
    <source>
        <dbReference type="PROSITE-ProRule" id="PRU00782"/>
    </source>
</evidence>
<evidence type="ECO:0000256" key="1">
    <source>
        <dbReference type="ARBA" id="ARBA00004245"/>
    </source>
</evidence>
<comment type="similarity">
    <text evidence="3 20">Belongs to the TRAFAC class myosin-kinesin ATPase superfamily. Myosin family.</text>
</comment>
<feature type="region of interest" description="Disordered" evidence="21">
    <location>
        <begin position="1589"/>
        <end position="1608"/>
    </location>
</feature>
<dbReference type="PANTHER" id="PTHR45615">
    <property type="entry name" value="MYOSIN HEAVY CHAIN, NON-MUSCLE"/>
    <property type="match status" value="1"/>
</dbReference>
<evidence type="ECO:0000256" key="9">
    <source>
        <dbReference type="ARBA" id="ARBA00023054"/>
    </source>
</evidence>
<dbReference type="FunFam" id="1.20.5.340:FF:000008">
    <property type="entry name" value="Myosin heavy chain 11"/>
    <property type="match status" value="1"/>
</dbReference>
<dbReference type="Pfam" id="PF00063">
    <property type="entry name" value="Myosin_head"/>
    <property type="match status" value="1"/>
</dbReference>
<feature type="region of interest" description="Disordered" evidence="21">
    <location>
        <begin position="1750"/>
        <end position="1772"/>
    </location>
</feature>
<dbReference type="InterPro" id="IPR036961">
    <property type="entry name" value="Kinesin_motor_dom_sf"/>
</dbReference>
<organism evidence="24 25">
    <name type="scientific">Acanthochromis polyacanthus</name>
    <name type="common">spiny chromis</name>
    <dbReference type="NCBI Taxonomy" id="80966"/>
    <lineage>
        <taxon>Eukaryota</taxon>
        <taxon>Metazoa</taxon>
        <taxon>Chordata</taxon>
        <taxon>Craniata</taxon>
        <taxon>Vertebrata</taxon>
        <taxon>Euteleostomi</taxon>
        <taxon>Actinopterygii</taxon>
        <taxon>Neopterygii</taxon>
        <taxon>Teleostei</taxon>
        <taxon>Neoteleostei</taxon>
        <taxon>Acanthomorphata</taxon>
        <taxon>Ovalentaria</taxon>
        <taxon>Pomacentridae</taxon>
        <taxon>Acanthochromis</taxon>
    </lineage>
</organism>
<keyword evidence="6 20" id="KW-0067">ATP-binding</keyword>
<feature type="region of interest" description="Actin-binding" evidence="20">
    <location>
        <begin position="651"/>
        <end position="673"/>
    </location>
</feature>
<feature type="domain" description="Myosin N-terminal SH3-like" evidence="23">
    <location>
        <begin position="25"/>
        <end position="75"/>
    </location>
</feature>
<dbReference type="GeneTree" id="ENSGT00940000155632"/>
<keyword evidence="4" id="KW-0963">Cytoplasm</keyword>
<dbReference type="InterPro" id="IPR008989">
    <property type="entry name" value="Myosin_S1_N"/>
</dbReference>
<protein>
    <recommendedName>
        <fullName evidence="16">Myosin-9</fullName>
    </recommendedName>
    <alternativeName>
        <fullName evidence="17">Myosin heavy chain 9</fullName>
    </alternativeName>
    <alternativeName>
        <fullName evidence="18">Myosin heavy chain, non-muscle IIa</fullName>
    </alternativeName>
    <alternativeName>
        <fullName evidence="19">Non-muscle myosin heavy chain IIa</fullName>
    </alternativeName>
</protein>
<evidence type="ECO:0000313" key="25">
    <source>
        <dbReference type="Proteomes" id="UP000257200"/>
    </source>
</evidence>
<keyword evidence="5 20" id="KW-0547">Nucleotide-binding</keyword>
<evidence type="ECO:0000256" key="3">
    <source>
        <dbReference type="ARBA" id="ARBA00008314"/>
    </source>
</evidence>
<evidence type="ECO:0000259" key="23">
    <source>
        <dbReference type="PROSITE" id="PS51844"/>
    </source>
</evidence>
<dbReference type="Gene3D" id="3.40.850.10">
    <property type="entry name" value="Kinesin motor domain"/>
    <property type="match status" value="1"/>
</dbReference>
<dbReference type="PRINTS" id="PR00193">
    <property type="entry name" value="MYOSINHEAVY"/>
</dbReference>
<dbReference type="SMART" id="SM00242">
    <property type="entry name" value="MYSc"/>
    <property type="match status" value="1"/>
</dbReference>
<keyword evidence="9" id="KW-0175">Coiled coil</keyword>
<evidence type="ECO:0000256" key="4">
    <source>
        <dbReference type="ARBA" id="ARBA00022490"/>
    </source>
</evidence>
<keyword evidence="12 20" id="KW-0009">Actin-binding</keyword>
<feature type="binding site" evidence="20">
    <location>
        <begin position="172"/>
        <end position="179"/>
    </location>
    <ligand>
        <name>ATP</name>
        <dbReference type="ChEBI" id="CHEBI:30616"/>
    </ligand>
</feature>
<accession>A0A3Q1EPK1</accession>
<dbReference type="GO" id="GO:0051015">
    <property type="term" value="F:actin filament binding"/>
    <property type="evidence" value="ECO:0007669"/>
    <property type="project" value="InterPro"/>
</dbReference>
<dbReference type="PROSITE" id="PS50096">
    <property type="entry name" value="IQ"/>
    <property type="match status" value="1"/>
</dbReference>
<evidence type="ECO:0000256" key="8">
    <source>
        <dbReference type="ARBA" id="ARBA00022960"/>
    </source>
</evidence>
<name>A0A3Q1EPK1_9TELE</name>
<comment type="subcellular location">
    <subcellularLocation>
        <location evidence="2">Cytoplasm</location>
        <location evidence="2">Cell cortex</location>
    </subcellularLocation>
    <subcellularLocation>
        <location evidence="1">Cytoplasm</location>
        <location evidence="1">Cytoskeleton</location>
    </subcellularLocation>
    <subcellularLocation>
        <location evidence="15">Cytoplasmic vesicle</location>
        <location evidence="15">Secretory vesicle</location>
        <location evidence="15">Cortical granule</location>
    </subcellularLocation>
</comment>
<dbReference type="FunFam" id="2.30.30.360:FF:000001">
    <property type="entry name" value="Myosin heavy chain"/>
    <property type="match status" value="1"/>
</dbReference>
<dbReference type="PROSITE" id="PS51456">
    <property type="entry name" value="MYOSIN_MOTOR"/>
    <property type="match status" value="1"/>
</dbReference>
<evidence type="ECO:0000256" key="7">
    <source>
        <dbReference type="ARBA" id="ARBA00022860"/>
    </source>
</evidence>
<dbReference type="Gene3D" id="1.10.10.820">
    <property type="match status" value="1"/>
</dbReference>
<sequence>MTDADKFLYGDRGGVNNPMAQADWATKKLVWVPSEKLGFEAGSVKEEQGEECVVELTDSGKKVKVNKDDIQKMNPPKFSKVEDMAELTCLNEASVLHNLKERYYSGLIYTYSGLFCVVVNPYKYLPIYTEEIVNMYKGKKRHEMPPHIYAITDTAYRSMMQDREDQSILCTGESGAGKTENTKKVIQYLAHVASSFKSKKDQGELEKQLLQANPILEAFGNAKTVKNDNSSRFGKFIRINFDVNGYIVGANIETYLLEKSRAIRQAKDERSFHVFYYMLTGAGDKLRSELCLEDYSKYRFLSNGNVTIPGQQDKDMFIETMDAFNIMSIPEEERIGLLKVVSAVLQLGNMSFKKERHSDQASMPDDTAAQKVCHLLSINVTDFTRAILSPRIKVGRDYVQKAQTQEQAEFAVEALAKASYERMFRWLVMRINKALDKTKRQGASFIGILDIAGFEIFELNSFEQLCINYTNEKLQQLFNHTMFILEQEEYQREGIEWSFIDFGLDLQPCIDLIEKPAGPPGILALLDEECWFPKATDKSFVEKVVQEQGTHPKFQKPKKLKDDVDFCIIHYAGKVDYKADEWLLKNMDPLNECVATLLNQSTDKFTADLWRDMDRIVGLDKVAGMSDSMHGAFKTRKGMFRTVGQLYKEQLGNLMATLRNTNPNFVRCIIPNHEKKAGKLEPHLVLEQLRCNGVLEGIRICRQGFPNRIVFQEFRQRYEILTPNAIPKGFMDGKQACVLMIKALELDPNLYRIGQSKVFFRAGVLAQLEEERDMKITDVIISFQAWCRGYVARKAFAKRQQQLTAMKVIQRNCAAYLKLRNWQWWRLFTKVKPLLQVTRQEEEMLAKEEELVKVKERQLQAEEQLKEYESKQQQLNAEKLALQEQLQAETELCAEAEEMRSRLATRKQELEEILHDLESRLEEEEERVTHMQTDRKKMQQNITELEQQLDEEEAARQKLQMEKVTTDAKLKKQEEEIMVLDDQNNKLNKEKKLLEERISEFTTNLTEEEEKSKSLQKLKNKHEAMITDLEDRLRKEEKIRQELEKNRRKLEGDSTELSDQIADLQAQIAELRAQLAKKEEELLAALAKIEEEAAAKNAAHKKIRELEAQISELQEDLELERQARSKAEKHRRDLGEELEALKTELEDTLDSTAAQQELRTKRETEVTQLKKTLDEEAKLHEQQMADMRHKHNQAFDEINEQLEQAKRNKVSVEKAKQALESEWNELQIELKTLTQSKGDSEHRRKKAEAQVQELQVKFGESERQRQEFADKITKMQSELDNVNGLLSEAEGKSIKSSKDLSSVESQLQDAQELLQEETRQKLSLSTRLRQLEDEQNRLQEMLEEEEECKKNVEKQVSSLQAQLTDMKKKLEFETSSLEGAEEGRKKIQREMDSLMQQLEEKSAAYDKLDKRKTRVEEERDDLLVDQSNLRQVVSNLEKKQKKFDQMLSEEKAISTQYAEERDRAEAEVREKETRALNLTRELETMMDMKDELERANRSLKAEMEVLISSKDETGKNAHELERSKRAMEQQLEEMRVQLEELEDELQATEDAKLRLEVNMQAMKAQFDRDLQARDEQGEERRKQLVKQVREMEVELEDERRQRSQALSSRKKLEMDLMELEAQIDAASKGRDEALKQLKKLQAQMKEQMRELDELRLARDEAVNSAKESERKYKTLEADALHFQEVRKGEKKKIRLTGCGESTRVQGFKLIDEKRRLEARIAQLEEELEEEQINTEMVNDRMKRSTLQAEQLTTELTSERSTSQRLEGARSHLDRQNKELKLKLQELEGTIKSKYKSTITTLEAKIAQLEEQLDIESK</sequence>
<dbReference type="InterPro" id="IPR002928">
    <property type="entry name" value="Myosin_tail"/>
</dbReference>
<dbReference type="FunFam" id="1.20.120.720:FF:000002">
    <property type="entry name" value="Myosin heavy chain 10"/>
    <property type="match status" value="1"/>
</dbReference>
<evidence type="ECO:0000256" key="16">
    <source>
        <dbReference type="ARBA" id="ARBA00039816"/>
    </source>
</evidence>
<evidence type="ECO:0000256" key="10">
    <source>
        <dbReference type="ARBA" id="ARBA00023123"/>
    </source>
</evidence>
<dbReference type="InterPro" id="IPR001609">
    <property type="entry name" value="Myosin_head_motor_dom-like"/>
</dbReference>
<dbReference type="GO" id="GO:0005938">
    <property type="term" value="C:cell cortex"/>
    <property type="evidence" value="ECO:0007669"/>
    <property type="project" value="UniProtKB-SubCell"/>
</dbReference>
<dbReference type="Pfam" id="PF00612">
    <property type="entry name" value="IQ"/>
    <property type="match status" value="1"/>
</dbReference>
<keyword evidence="8" id="KW-0133">Cell shape</keyword>